<dbReference type="SUPFAM" id="SSF55031">
    <property type="entry name" value="Bacterial exopeptidase dimerisation domain"/>
    <property type="match status" value="1"/>
</dbReference>
<dbReference type="Pfam" id="PF01546">
    <property type="entry name" value="Peptidase_M20"/>
    <property type="match status" value="1"/>
</dbReference>
<dbReference type="Pfam" id="PF07687">
    <property type="entry name" value="M20_dimer"/>
    <property type="match status" value="1"/>
</dbReference>
<dbReference type="EMBL" id="ATCF01000012">
    <property type="protein sequence ID" value="EPE00116.1"/>
    <property type="molecule type" value="Genomic_DNA"/>
</dbReference>
<sequence>MTSTASPEKNKSILKNAPRKRSAAAVGTSSLRSVPQAETLAMRTAAAPDRPHLLPGWQDPVDPAALMALRREIHRTAEIGWAEFISTARLAQAFETEGFKITYGPDFISPQFVRGRDAAEVEKGRLFAMQNGVPAGLMRRMGDYPGLIAEWDTGRPGRTLAIRVELDGIAVEEPESLAHLPYRDGFSSIRRGVMHACGHDGHQAAAIGLAKFIHANAERLCGRIRFICQPAEEGSRGAYPILQAGVLDDVDMIICGHIAPELELGTVVAAPRRLLSTTKIDFEFTGRASHAGSHPQTGRNALLAGAAASLAIMALPRHADGMTRVNVGQLHAGEGRNIVPSHAWMEVEVRGETGEINRDLTAEALTRAQGAAMSFGVECRKRIVGEAIDYQPEASTTQLLTVCARRARGCSKVLPTWNCDYSDDGTLLIRRVQEQGGKGGYFLVGGALSSSALKPAVDFDEAAVITLYDTWANLITAVLGNWR</sequence>
<dbReference type="Proteomes" id="UP000014400">
    <property type="component" value="Unassembled WGS sequence"/>
</dbReference>
<dbReference type="Gene3D" id="3.40.630.10">
    <property type="entry name" value="Zn peptidases"/>
    <property type="match status" value="1"/>
</dbReference>
<dbReference type="GO" id="GO:0005737">
    <property type="term" value="C:cytoplasm"/>
    <property type="evidence" value="ECO:0007669"/>
    <property type="project" value="TreeGrafter"/>
</dbReference>
<dbReference type="PANTHER" id="PTHR30575:SF3">
    <property type="entry name" value="PEPTIDASE M20 DIMERISATION DOMAIN-CONTAINING PROTEIN"/>
    <property type="match status" value="1"/>
</dbReference>
<dbReference type="GO" id="GO:0016805">
    <property type="term" value="F:dipeptidase activity"/>
    <property type="evidence" value="ECO:0007669"/>
    <property type="project" value="TreeGrafter"/>
</dbReference>
<evidence type="ECO:0000313" key="4">
    <source>
        <dbReference type="EMBL" id="EPE00116.1"/>
    </source>
</evidence>
<feature type="region of interest" description="Disordered" evidence="2">
    <location>
        <begin position="1"/>
        <end position="31"/>
    </location>
</feature>
<feature type="domain" description="Peptidase M20 dimerisation" evidence="3">
    <location>
        <begin position="281"/>
        <end position="364"/>
    </location>
</feature>
<dbReference type="eggNOG" id="COG1473">
    <property type="taxonomic scope" value="Bacteria"/>
</dbReference>
<dbReference type="RefSeq" id="WP_016474173.1">
    <property type="nucleotide sequence ID" value="NZ_KE150480.1"/>
</dbReference>
<evidence type="ECO:0000313" key="5">
    <source>
        <dbReference type="Proteomes" id="UP000014400"/>
    </source>
</evidence>
<dbReference type="HOGENOM" id="CLU_023257_2_1_4"/>
<dbReference type="InterPro" id="IPR011650">
    <property type="entry name" value="Peptidase_M20_dimer"/>
</dbReference>
<dbReference type="InterPro" id="IPR017439">
    <property type="entry name" value="Amidohydrolase"/>
</dbReference>
<accession>S3BL49</accession>
<dbReference type="NCBIfam" id="TIGR01891">
    <property type="entry name" value="amidohydrolases"/>
    <property type="match status" value="1"/>
</dbReference>
<gene>
    <name evidence="4" type="ORF">HMPREF1476_00845</name>
</gene>
<evidence type="ECO:0000256" key="1">
    <source>
        <dbReference type="ARBA" id="ARBA00022801"/>
    </source>
</evidence>
<dbReference type="AlphaFoldDB" id="S3BL49"/>
<proteinExistence type="predicted"/>
<dbReference type="SUPFAM" id="SSF53187">
    <property type="entry name" value="Zn-dependent exopeptidases"/>
    <property type="match status" value="1"/>
</dbReference>
<comment type="caution">
    <text evidence="4">The sequence shown here is derived from an EMBL/GenBank/DDBJ whole genome shotgun (WGS) entry which is preliminary data.</text>
</comment>
<dbReference type="MEROPS" id="M20.020"/>
<dbReference type="GO" id="GO:0071713">
    <property type="term" value="F:para-aminobenzoyl-glutamate hydrolase activity"/>
    <property type="evidence" value="ECO:0007669"/>
    <property type="project" value="TreeGrafter"/>
</dbReference>
<evidence type="ECO:0000256" key="2">
    <source>
        <dbReference type="SAM" id="MobiDB-lite"/>
    </source>
</evidence>
<keyword evidence="1 4" id="KW-0378">Hydrolase</keyword>
<dbReference type="InterPro" id="IPR002933">
    <property type="entry name" value="Peptidase_M20"/>
</dbReference>
<dbReference type="InterPro" id="IPR052030">
    <property type="entry name" value="Peptidase_M20/M20A_hydrolases"/>
</dbReference>
<protein>
    <submittedName>
        <fullName evidence="4">Amidohydrolase</fullName>
    </submittedName>
</protein>
<dbReference type="GO" id="GO:0046657">
    <property type="term" value="P:folic acid catabolic process"/>
    <property type="evidence" value="ECO:0007669"/>
    <property type="project" value="TreeGrafter"/>
</dbReference>
<dbReference type="InterPro" id="IPR036264">
    <property type="entry name" value="Bact_exopeptidase_dim_dom"/>
</dbReference>
<organism evidence="4 5">
    <name type="scientific">Sutterella wadsworthensis HGA0223</name>
    <dbReference type="NCBI Taxonomy" id="1203554"/>
    <lineage>
        <taxon>Bacteria</taxon>
        <taxon>Pseudomonadati</taxon>
        <taxon>Pseudomonadota</taxon>
        <taxon>Betaproteobacteria</taxon>
        <taxon>Burkholderiales</taxon>
        <taxon>Sutterellaceae</taxon>
        <taxon>Sutterella</taxon>
    </lineage>
</organism>
<dbReference type="PANTHER" id="PTHR30575">
    <property type="entry name" value="PEPTIDASE M20"/>
    <property type="match status" value="1"/>
</dbReference>
<evidence type="ECO:0000259" key="3">
    <source>
        <dbReference type="Pfam" id="PF07687"/>
    </source>
</evidence>
<dbReference type="STRING" id="1203554.HMPREF1476_00845"/>
<keyword evidence="5" id="KW-1185">Reference proteome</keyword>
<reference evidence="4 5" key="1">
    <citation type="submission" date="2013-04" db="EMBL/GenBank/DDBJ databases">
        <title>The Genome Sequence of Sutterella wadsworthensis HGA0223.</title>
        <authorList>
            <consortium name="The Broad Institute Genomics Platform"/>
            <person name="Earl A."/>
            <person name="Ward D."/>
            <person name="Feldgarden M."/>
            <person name="Gevers D."/>
            <person name="Schmidt T.M."/>
            <person name="Dover J."/>
            <person name="Dai D."/>
            <person name="Walker B."/>
            <person name="Young S."/>
            <person name="Zeng Q."/>
            <person name="Gargeya S."/>
            <person name="Fitzgerald M."/>
            <person name="Haas B."/>
            <person name="Abouelleil A."/>
            <person name="Allen A.W."/>
            <person name="Alvarado L."/>
            <person name="Arachchi H.M."/>
            <person name="Berlin A.M."/>
            <person name="Chapman S.B."/>
            <person name="Gainer-Dewar J."/>
            <person name="Goldberg J."/>
            <person name="Griggs A."/>
            <person name="Gujja S."/>
            <person name="Hansen M."/>
            <person name="Howarth C."/>
            <person name="Imamovic A."/>
            <person name="Ireland A."/>
            <person name="Larimer J."/>
            <person name="McCowan C."/>
            <person name="Murphy C."/>
            <person name="Pearson M."/>
            <person name="Poon T.W."/>
            <person name="Priest M."/>
            <person name="Roberts A."/>
            <person name="Saif S."/>
            <person name="Shea T."/>
            <person name="Sisk P."/>
            <person name="Sykes S."/>
            <person name="Wortman J."/>
            <person name="Nusbaum C."/>
            <person name="Birren B."/>
        </authorList>
    </citation>
    <scope>NUCLEOTIDE SEQUENCE [LARGE SCALE GENOMIC DNA]</scope>
    <source>
        <strain evidence="4 5">HGA0223</strain>
    </source>
</reference>
<dbReference type="PATRIC" id="fig|1203554.3.peg.855"/>
<name>S3BL49_9BURK</name>